<protein>
    <submittedName>
        <fullName evidence="1">Uncharacterized protein</fullName>
    </submittedName>
</protein>
<dbReference type="Proteomes" id="UP000801864">
    <property type="component" value="Unassembled WGS sequence"/>
</dbReference>
<evidence type="ECO:0000313" key="1">
    <source>
        <dbReference type="EMBL" id="KAF3072245.1"/>
    </source>
</evidence>
<comment type="caution">
    <text evidence="1">The sequence shown here is derived from an EMBL/GenBank/DDBJ whole genome shotgun (WGS) entry which is preliminary data.</text>
</comment>
<sequence length="160" mass="17225">MKKKPSNKCNRNILPTEKKNYTPKGPLTVIVFLTTGLYDVADLNVFGSPIKTSTPGGIDSGVLPSFDPRACVVESDRRAEECHVLEAAVEDAGRRDESGHGEAAAAHKAWLRALPRRGARIAAIWALGKAGPRGLAQFNGWRFVVSFFEVGWFGDGAGMG</sequence>
<reference evidence="1 2" key="1">
    <citation type="submission" date="2018-06" db="EMBL/GenBank/DDBJ databases">
        <title>Genome analysis of cellulolytic fungus Trichoderma lentiforme CFAM-422.</title>
        <authorList>
            <person name="Steindorff A.S."/>
            <person name="Formighieri E.F."/>
            <person name="Midorikawa G.E.O."/>
            <person name="Tamietti M.S."/>
            <person name="Ramos E.Z."/>
            <person name="Silva A.S."/>
            <person name="Bon E.P.S."/>
            <person name="Mendes T.D."/>
            <person name="Damaso M.C.T."/>
            <person name="Favaro L.C.L."/>
        </authorList>
    </citation>
    <scope>NUCLEOTIDE SEQUENCE [LARGE SCALE GENOMIC DNA]</scope>
    <source>
        <strain evidence="1 2">CFAM-422</strain>
    </source>
</reference>
<accession>A0A9P4XGT8</accession>
<dbReference type="EMBL" id="QLNT01000009">
    <property type="protein sequence ID" value="KAF3072245.1"/>
    <property type="molecule type" value="Genomic_DNA"/>
</dbReference>
<keyword evidence="2" id="KW-1185">Reference proteome</keyword>
<dbReference type="AlphaFoldDB" id="A0A9P4XGT8"/>
<evidence type="ECO:0000313" key="2">
    <source>
        <dbReference type="Proteomes" id="UP000801864"/>
    </source>
</evidence>
<gene>
    <name evidence="1" type="ORF">CFAM422_005648</name>
</gene>
<name>A0A9P4XGT8_9HYPO</name>
<organism evidence="1 2">
    <name type="scientific">Trichoderma lentiforme</name>
    <dbReference type="NCBI Taxonomy" id="1567552"/>
    <lineage>
        <taxon>Eukaryota</taxon>
        <taxon>Fungi</taxon>
        <taxon>Dikarya</taxon>
        <taxon>Ascomycota</taxon>
        <taxon>Pezizomycotina</taxon>
        <taxon>Sordariomycetes</taxon>
        <taxon>Hypocreomycetidae</taxon>
        <taxon>Hypocreales</taxon>
        <taxon>Hypocreaceae</taxon>
        <taxon>Trichoderma</taxon>
    </lineage>
</organism>
<proteinExistence type="predicted"/>